<keyword evidence="1" id="KW-0732">Signal</keyword>
<dbReference type="AlphaFoldDB" id="D4ILE2"/>
<evidence type="ECO:0000313" key="3">
    <source>
        <dbReference type="Proteomes" id="UP000008794"/>
    </source>
</evidence>
<gene>
    <name evidence="2" type="ORF">AL1_12840</name>
</gene>
<dbReference type="STRING" id="717959.AL1_12840"/>
<organism evidence="2 3">
    <name type="scientific">Alistipes shahii WAL 8301</name>
    <dbReference type="NCBI Taxonomy" id="717959"/>
    <lineage>
        <taxon>Bacteria</taxon>
        <taxon>Pseudomonadati</taxon>
        <taxon>Bacteroidota</taxon>
        <taxon>Bacteroidia</taxon>
        <taxon>Bacteroidales</taxon>
        <taxon>Rikenellaceae</taxon>
        <taxon>Alistipes</taxon>
    </lineage>
</organism>
<dbReference type="RefSeq" id="WP_015546655.1">
    <property type="nucleotide sequence ID" value="NC_021030.1"/>
</dbReference>
<feature type="chain" id="PRO_5003058555" evidence="1">
    <location>
        <begin position="20"/>
        <end position="607"/>
    </location>
</feature>
<evidence type="ECO:0000256" key="1">
    <source>
        <dbReference type="SAM" id="SignalP"/>
    </source>
</evidence>
<dbReference type="PROSITE" id="PS51257">
    <property type="entry name" value="PROKAR_LIPOPROTEIN"/>
    <property type="match status" value="1"/>
</dbReference>
<evidence type="ECO:0000313" key="2">
    <source>
        <dbReference type="EMBL" id="CBK63754.1"/>
    </source>
</evidence>
<reference evidence="2 3" key="1">
    <citation type="submission" date="2010-03" db="EMBL/GenBank/DDBJ databases">
        <title>The genome sequence of Alistipes shahii WAL 8301.</title>
        <authorList>
            <consortium name="metaHIT consortium -- http://www.metahit.eu/"/>
            <person name="Pajon A."/>
            <person name="Turner K."/>
            <person name="Parkhill J."/>
        </authorList>
    </citation>
    <scope>NUCLEOTIDE SEQUENCE [LARGE SCALE GENOMIC DNA]</scope>
    <source>
        <strain evidence="2 3">WAL 8301</strain>
    </source>
</reference>
<dbReference type="BioCyc" id="ASHA717959:AL1_RS05975-MONOMER"/>
<dbReference type="EMBL" id="FP929032">
    <property type="protein sequence ID" value="CBK63754.1"/>
    <property type="molecule type" value="Genomic_DNA"/>
</dbReference>
<keyword evidence="3" id="KW-1185">Reference proteome</keyword>
<protein>
    <submittedName>
        <fullName evidence="2">Uncharacterized protein</fullName>
    </submittedName>
</protein>
<dbReference type="KEGG" id="ash:AL1_12840"/>
<feature type="signal peptide" evidence="1">
    <location>
        <begin position="1"/>
        <end position="19"/>
    </location>
</feature>
<dbReference type="GeneID" id="92755848"/>
<sequence>MKKIYSVILLLAVMLSSCTKDETDIMTDDNSNAPALAKTRSDGSDMVEYELLPNPYTVDVIQGVYDSYNVSKTIEPTDLYVRFLPQDSLQLIALKNDYDLELFDYPLNIELPEDAVYQDTTIPEGSFTWLYTTVKPDFAFPKEIPYEVIEECYIPAEDETISPTRGGIINVEEAAFLSLGYPLEEQEPETRGKRRPEGTIRVYDDYAGTFVPVKGVKIRCHRFIKWSTTFTDESGHYTMDSKFRFGPHYAIVFDNRKGFDIWGNWGPIARANLNMGWHSNRGHSRDINAGSFAWDWAAVNNATYDYYKMCEETGIAKPPRNLKIWVFKRWTTSSTPMLRRIVHPIGYNGNSSWKNFFINIGYGTLATVLNQMLKKVLPDITIGTGGHSYRKVYDVVNHELSHASHFSQVGSAHWAKYISYIMTYGSYGNGTGKNAELCGIGEMWGYSMGHIQEHEYYKESIVNRVYYFGSPSGWIKPHVVWDLCRKSILTKKQIYDCLVVGVDTYDRLVAKMYEKYPEKADEIEKAFTDNGITPNVPKPDTGDLTHDAFYTDKTVSSSFIFSGNNILTRNVTVTNSAKLTFRANKSVTINSPFTINQGAQLEMTCGN</sequence>
<accession>D4ILE2</accession>
<dbReference type="HOGENOM" id="CLU_449537_0_0_10"/>
<proteinExistence type="predicted"/>
<dbReference type="PATRIC" id="fig|717959.3.peg.2954"/>
<reference evidence="2 3" key="2">
    <citation type="submission" date="2010-03" db="EMBL/GenBank/DDBJ databases">
        <authorList>
            <person name="Pajon A."/>
        </authorList>
    </citation>
    <scope>NUCLEOTIDE SEQUENCE [LARGE SCALE GENOMIC DNA]</scope>
    <source>
        <strain evidence="2 3">WAL 8301</strain>
    </source>
</reference>
<name>D4ILE2_9BACT</name>
<dbReference type="Proteomes" id="UP000008794">
    <property type="component" value="Chromosome"/>
</dbReference>